<comment type="function">
    <text evidence="7">Catalyzes the N-acylation of UDP-3-O-acylglucosamine using 3-hydroxyacyl-ACP as the acyl donor. Is involved in the biosynthesis of lipid A, a phosphorylated glycolipid that anchors the lipopolysaccharide to the outer membrane of the cell.</text>
</comment>
<dbReference type="InterPro" id="IPR056729">
    <property type="entry name" value="GMPPB_C"/>
</dbReference>
<dbReference type="HAMAP" id="MF_00523">
    <property type="entry name" value="LpxD"/>
    <property type="match status" value="1"/>
</dbReference>
<dbReference type="InterPro" id="IPR011004">
    <property type="entry name" value="Trimer_LpxA-like_sf"/>
</dbReference>
<dbReference type="AlphaFoldDB" id="A0A1Y5TKX3"/>
<feature type="domain" description="Mannose-1-phosphate guanyltransferase C-terminal" evidence="8">
    <location>
        <begin position="103"/>
        <end position="183"/>
    </location>
</feature>
<comment type="similarity">
    <text evidence="7">Belongs to the transferase hexapeptide repeat family. LpxD subfamily.</text>
</comment>
<dbReference type="UniPathway" id="UPA00973"/>
<evidence type="ECO:0000256" key="4">
    <source>
        <dbReference type="ARBA" id="ARBA00022737"/>
    </source>
</evidence>
<dbReference type="CDD" id="cd03352">
    <property type="entry name" value="LbH_LpxD"/>
    <property type="match status" value="1"/>
</dbReference>
<proteinExistence type="inferred from homology"/>
<dbReference type="NCBIfam" id="NF002060">
    <property type="entry name" value="PRK00892.1"/>
    <property type="match status" value="1"/>
</dbReference>
<keyword evidence="3 7" id="KW-0808">Transferase</keyword>
<evidence type="ECO:0000313" key="9">
    <source>
        <dbReference type="EMBL" id="SLN64458.1"/>
    </source>
</evidence>
<organism evidence="9 10">
    <name type="scientific">Pacificibacter marinus</name>
    <dbReference type="NCBI Taxonomy" id="658057"/>
    <lineage>
        <taxon>Bacteria</taxon>
        <taxon>Pseudomonadati</taxon>
        <taxon>Pseudomonadota</taxon>
        <taxon>Alphaproteobacteria</taxon>
        <taxon>Rhodobacterales</taxon>
        <taxon>Roseobacteraceae</taxon>
        <taxon>Pacificibacter</taxon>
    </lineage>
</organism>
<name>A0A1Y5TKX3_9RHOB</name>
<keyword evidence="2 7" id="KW-0441">Lipid A biosynthesis</keyword>
<comment type="subunit">
    <text evidence="7">Homotrimer.</text>
</comment>
<evidence type="ECO:0000256" key="7">
    <source>
        <dbReference type="HAMAP-Rule" id="MF_00523"/>
    </source>
</evidence>
<keyword evidence="10" id="KW-1185">Reference proteome</keyword>
<dbReference type="GO" id="GO:0009245">
    <property type="term" value="P:lipid A biosynthetic process"/>
    <property type="evidence" value="ECO:0007669"/>
    <property type="project" value="UniProtKB-UniRule"/>
</dbReference>
<dbReference type="PANTHER" id="PTHR43378:SF2">
    <property type="entry name" value="UDP-3-O-ACYLGLUCOSAMINE N-ACYLTRANSFERASE 1, MITOCHONDRIAL-RELATED"/>
    <property type="match status" value="1"/>
</dbReference>
<reference evidence="9 10" key="1">
    <citation type="submission" date="2017-03" db="EMBL/GenBank/DDBJ databases">
        <authorList>
            <person name="Afonso C.L."/>
            <person name="Miller P.J."/>
            <person name="Scott M.A."/>
            <person name="Spackman E."/>
            <person name="Goraichik I."/>
            <person name="Dimitrov K.M."/>
            <person name="Suarez D.L."/>
            <person name="Swayne D.E."/>
        </authorList>
    </citation>
    <scope>NUCLEOTIDE SEQUENCE [LARGE SCALE GENOMIC DNA]</scope>
    <source>
        <strain evidence="9 10">CECT 7971</strain>
    </source>
</reference>
<evidence type="ECO:0000256" key="5">
    <source>
        <dbReference type="ARBA" id="ARBA00023098"/>
    </source>
</evidence>
<dbReference type="Proteomes" id="UP000193307">
    <property type="component" value="Unassembled WGS sequence"/>
</dbReference>
<evidence type="ECO:0000256" key="3">
    <source>
        <dbReference type="ARBA" id="ARBA00022679"/>
    </source>
</evidence>
<dbReference type="PROSITE" id="PS00101">
    <property type="entry name" value="HEXAPEP_TRANSFERASES"/>
    <property type="match status" value="2"/>
</dbReference>
<dbReference type="EMBL" id="FWFW01000014">
    <property type="protein sequence ID" value="SLN64458.1"/>
    <property type="molecule type" value="Genomic_DNA"/>
</dbReference>
<comment type="catalytic activity">
    <reaction evidence="7">
        <text>a UDP-3-O-[(3R)-3-hydroxyacyl]-alpha-D-glucosamine + a (3R)-hydroxyacyl-[ACP] = a UDP-2-N,3-O-bis[(3R)-3-hydroxyacyl]-alpha-D-glucosamine + holo-[ACP] + H(+)</text>
        <dbReference type="Rhea" id="RHEA:53836"/>
        <dbReference type="Rhea" id="RHEA-COMP:9685"/>
        <dbReference type="Rhea" id="RHEA-COMP:9945"/>
        <dbReference type="ChEBI" id="CHEBI:15378"/>
        <dbReference type="ChEBI" id="CHEBI:64479"/>
        <dbReference type="ChEBI" id="CHEBI:78827"/>
        <dbReference type="ChEBI" id="CHEBI:137740"/>
        <dbReference type="ChEBI" id="CHEBI:137748"/>
        <dbReference type="EC" id="2.3.1.191"/>
    </reaction>
</comment>
<dbReference type="PANTHER" id="PTHR43378">
    <property type="entry name" value="UDP-3-O-ACYLGLUCOSAMINE N-ACYLTRANSFERASE"/>
    <property type="match status" value="1"/>
</dbReference>
<keyword evidence="5 7" id="KW-0443">Lipid metabolism</keyword>
<dbReference type="NCBIfam" id="TIGR01853">
    <property type="entry name" value="lipid_A_lpxD"/>
    <property type="match status" value="1"/>
</dbReference>
<dbReference type="SUPFAM" id="SSF51161">
    <property type="entry name" value="Trimeric LpxA-like enzymes"/>
    <property type="match status" value="1"/>
</dbReference>
<dbReference type="Pfam" id="PF14602">
    <property type="entry name" value="Hexapep_2"/>
    <property type="match status" value="1"/>
</dbReference>
<evidence type="ECO:0000256" key="1">
    <source>
        <dbReference type="ARBA" id="ARBA00022516"/>
    </source>
</evidence>
<comment type="pathway">
    <text evidence="7">Bacterial outer membrane biogenesis; LPS lipid A biosynthesis.</text>
</comment>
<evidence type="ECO:0000256" key="2">
    <source>
        <dbReference type="ARBA" id="ARBA00022556"/>
    </source>
</evidence>
<keyword evidence="1 7" id="KW-0444">Lipid biosynthesis</keyword>
<dbReference type="STRING" id="658057.SAMN04488032_11596"/>
<accession>A0A1Y5TKX3</accession>
<dbReference type="InterPro" id="IPR001451">
    <property type="entry name" value="Hexapep"/>
</dbReference>
<gene>
    <name evidence="7 9" type="primary">lpxD</name>
    <name evidence="9" type="ORF">PAM7971_03367</name>
</gene>
<dbReference type="OrthoDB" id="9784739at2"/>
<dbReference type="InterPro" id="IPR007691">
    <property type="entry name" value="LpxD"/>
</dbReference>
<dbReference type="Pfam" id="PF25087">
    <property type="entry name" value="GMPPB_C"/>
    <property type="match status" value="1"/>
</dbReference>
<feature type="active site" description="Proton acceptor" evidence="7">
    <location>
        <position position="260"/>
    </location>
</feature>
<keyword evidence="4 7" id="KW-0677">Repeat</keyword>
<evidence type="ECO:0000256" key="6">
    <source>
        <dbReference type="ARBA" id="ARBA00023315"/>
    </source>
</evidence>
<keyword evidence="6 7" id="KW-0012">Acyltransferase</keyword>
<dbReference type="Gene3D" id="2.160.10.10">
    <property type="entry name" value="Hexapeptide repeat proteins"/>
    <property type="match status" value="1"/>
</dbReference>
<sequence length="356" mass="36114">MTGITLFDLAQRIGAPFEGNGDLIVTSASEPATAGETDLALAMDPKFAPDLAKGKARAAVLWDGADWQSLGLEAAIMVRRGRLAMAAITASFDAGLGLAPGIHPSAVIDPSAQIGADVRIGPLVVVGANAIIGARSQIAPQVSIGAFVQIGADAVIHSGVRIGARAQIGDRIYIQPGAVIGADGFSFVTQEKSAVEQARESLGAAVEAQGQSWLRIASIGGVSIGDDVEIGANVTIDQGTIRATQIGSGSKLDNQVHIGHNVIVGAHCLLCGQVGIAGSTVLGDFCVMGGQAGAADNITIGSNAIIGAGSGVLSNVPKGKAMMGYPAVAMQTHIDMYKSLRRLPRVLKGLSGKKNT</sequence>
<dbReference type="InterPro" id="IPR018357">
    <property type="entry name" value="Hexapep_transf_CS"/>
</dbReference>
<dbReference type="GO" id="GO:0016020">
    <property type="term" value="C:membrane"/>
    <property type="evidence" value="ECO:0007669"/>
    <property type="project" value="GOC"/>
</dbReference>
<dbReference type="GO" id="GO:0103118">
    <property type="term" value="F:UDP-3-O-[(3R)-3-hydroxyacyl]-glucosamine N-acyltransferase activity"/>
    <property type="evidence" value="ECO:0007669"/>
    <property type="project" value="UniProtKB-EC"/>
</dbReference>
<dbReference type="EC" id="2.3.1.191" evidence="7"/>
<evidence type="ECO:0000313" key="10">
    <source>
        <dbReference type="Proteomes" id="UP000193307"/>
    </source>
</evidence>
<protein>
    <recommendedName>
        <fullName evidence="7">UDP-3-O-acylglucosamine N-acyltransferase</fullName>
        <ecNumber evidence="7">2.3.1.191</ecNumber>
    </recommendedName>
</protein>
<dbReference type="RefSeq" id="WP_085850458.1">
    <property type="nucleotide sequence ID" value="NZ_FNZV01000015.1"/>
</dbReference>
<dbReference type="Gene3D" id="3.40.1390.10">
    <property type="entry name" value="MurE/MurF, N-terminal domain"/>
    <property type="match status" value="1"/>
</dbReference>
<evidence type="ECO:0000259" key="8">
    <source>
        <dbReference type="Pfam" id="PF25087"/>
    </source>
</evidence>
<dbReference type="GO" id="GO:0016410">
    <property type="term" value="F:N-acyltransferase activity"/>
    <property type="evidence" value="ECO:0007669"/>
    <property type="project" value="InterPro"/>
</dbReference>